<dbReference type="PANTHER" id="PTHR35561:SF1">
    <property type="entry name" value="RNA 2',3'-CYCLIC PHOSPHODIESTERASE"/>
    <property type="match status" value="1"/>
</dbReference>
<evidence type="ECO:0000256" key="2">
    <source>
        <dbReference type="HAMAP-Rule" id="MF_01940"/>
    </source>
</evidence>
<keyword evidence="4" id="KW-1185">Reference proteome</keyword>
<feature type="short sequence motif" description="HXTX 2" evidence="2">
    <location>
        <begin position="126"/>
        <end position="129"/>
    </location>
</feature>
<dbReference type="EMBL" id="JAMKBI010000004">
    <property type="protein sequence ID" value="MCZ8533228.1"/>
    <property type="molecule type" value="Genomic_DNA"/>
</dbReference>
<dbReference type="InterPro" id="IPR009097">
    <property type="entry name" value="Cyclic_Pdiesterase"/>
</dbReference>
<dbReference type="HAMAP" id="MF_01940">
    <property type="entry name" value="RNA_CPDase"/>
    <property type="match status" value="1"/>
</dbReference>
<protein>
    <recommendedName>
        <fullName evidence="2">RNA 2',3'-cyclic phosphodiesterase</fullName>
        <shortName evidence="2">RNA 2',3'-CPDase</shortName>
        <ecNumber evidence="2">3.1.4.58</ecNumber>
    </recommendedName>
</protein>
<evidence type="ECO:0000313" key="4">
    <source>
        <dbReference type="Proteomes" id="UP001152172"/>
    </source>
</evidence>
<dbReference type="Pfam" id="PF13563">
    <property type="entry name" value="2_5_RNA_ligase2"/>
    <property type="match status" value="1"/>
</dbReference>
<evidence type="ECO:0000313" key="3">
    <source>
        <dbReference type="EMBL" id="MCZ8533228.1"/>
    </source>
</evidence>
<feature type="short sequence motif" description="HXTX 1" evidence="2">
    <location>
        <begin position="42"/>
        <end position="45"/>
    </location>
</feature>
<dbReference type="EC" id="3.1.4.58" evidence="2"/>
<comment type="caution">
    <text evidence="3">The sequence shown here is derived from an EMBL/GenBank/DDBJ whole genome shotgun (WGS) entry which is preliminary data.</text>
</comment>
<dbReference type="AlphaFoldDB" id="A0A9X3L8A8"/>
<proteinExistence type="inferred from homology"/>
<dbReference type="GO" id="GO:0008664">
    <property type="term" value="F:RNA 2',3'-cyclic 3'-phosphodiesterase activity"/>
    <property type="evidence" value="ECO:0007669"/>
    <property type="project" value="UniProtKB-EC"/>
</dbReference>
<comment type="similarity">
    <text evidence="2">Belongs to the 2H phosphoesterase superfamily. ThpR family.</text>
</comment>
<accession>A0A9X3L8A8</accession>
<dbReference type="Gene3D" id="3.90.1140.10">
    <property type="entry name" value="Cyclic phosphodiesterase"/>
    <property type="match status" value="1"/>
</dbReference>
<dbReference type="RefSeq" id="WP_269921645.1">
    <property type="nucleotide sequence ID" value="NZ_JAMKBI010000004.1"/>
</dbReference>
<dbReference type="Proteomes" id="UP001152172">
    <property type="component" value="Unassembled WGS sequence"/>
</dbReference>
<feature type="active site" description="Proton donor" evidence="2">
    <location>
        <position position="42"/>
    </location>
</feature>
<dbReference type="NCBIfam" id="TIGR02258">
    <property type="entry name" value="2_5_ligase"/>
    <property type="match status" value="1"/>
</dbReference>
<organism evidence="3 4">
    <name type="scientific">Psychrobacillus psychrodurans</name>
    <dbReference type="NCBI Taxonomy" id="126157"/>
    <lineage>
        <taxon>Bacteria</taxon>
        <taxon>Bacillati</taxon>
        <taxon>Bacillota</taxon>
        <taxon>Bacilli</taxon>
        <taxon>Bacillales</taxon>
        <taxon>Bacillaceae</taxon>
        <taxon>Psychrobacillus</taxon>
    </lineage>
</organism>
<reference evidence="3" key="1">
    <citation type="submission" date="2022-05" db="EMBL/GenBank/DDBJ databases">
        <authorList>
            <person name="Colautti A."/>
            <person name="Iacumin L."/>
        </authorList>
    </citation>
    <scope>NUCLEOTIDE SEQUENCE</scope>
    <source>
        <strain evidence="3">DSM 30747</strain>
    </source>
</reference>
<comment type="function">
    <text evidence="2">Hydrolyzes RNA 2',3'-cyclic phosphodiester to an RNA 2'-phosphomonoester.</text>
</comment>
<comment type="catalytic activity">
    <reaction evidence="2">
        <text>a 3'-end 2',3'-cyclophospho-ribonucleotide-RNA + H2O = a 3'-end 2'-phospho-ribonucleotide-RNA + H(+)</text>
        <dbReference type="Rhea" id="RHEA:11828"/>
        <dbReference type="Rhea" id="RHEA-COMP:10464"/>
        <dbReference type="Rhea" id="RHEA-COMP:17353"/>
        <dbReference type="ChEBI" id="CHEBI:15377"/>
        <dbReference type="ChEBI" id="CHEBI:15378"/>
        <dbReference type="ChEBI" id="CHEBI:83064"/>
        <dbReference type="ChEBI" id="CHEBI:173113"/>
        <dbReference type="EC" id="3.1.4.58"/>
    </reaction>
</comment>
<dbReference type="SUPFAM" id="SSF55144">
    <property type="entry name" value="LigT-like"/>
    <property type="match status" value="1"/>
</dbReference>
<gene>
    <name evidence="3" type="primary">thpR</name>
    <name evidence="3" type="ORF">M9R61_07650</name>
</gene>
<sequence length="186" mass="21708">MSKHYFIAIKIPERVATAIIRERDKTNLRQTHKILPVEQDLHITLYYLGDVEGNTLELIIDSLRLLEWDSFELKTRGVAHFGNKVTPRVVYTAIEKSNPLQFLQQQIVQLLEDFIEVQKKNEFTAHITIAKKWASKESLNLTEFTLPDLAFDVQSFSIFTINTNRSPRYEEISIVKWRRDENGTTS</sequence>
<dbReference type="PANTHER" id="PTHR35561">
    <property type="entry name" value="RNA 2',3'-CYCLIC PHOSPHODIESTERASE"/>
    <property type="match status" value="1"/>
</dbReference>
<evidence type="ECO:0000256" key="1">
    <source>
        <dbReference type="ARBA" id="ARBA00022801"/>
    </source>
</evidence>
<keyword evidence="1 2" id="KW-0378">Hydrolase</keyword>
<dbReference type="GO" id="GO:0004113">
    <property type="term" value="F:2',3'-cyclic-nucleotide 3'-phosphodiesterase activity"/>
    <property type="evidence" value="ECO:0007669"/>
    <property type="project" value="InterPro"/>
</dbReference>
<feature type="active site" description="Proton acceptor" evidence="2">
    <location>
        <position position="126"/>
    </location>
</feature>
<dbReference type="InterPro" id="IPR004175">
    <property type="entry name" value="RNA_CPDase"/>
</dbReference>
<name>A0A9X3L8A8_9BACI</name>